<dbReference type="EMBL" id="VZDO01000004">
    <property type="protein sequence ID" value="KAB0680635.1"/>
    <property type="molecule type" value="Genomic_DNA"/>
</dbReference>
<feature type="transmembrane region" description="Helical" evidence="6">
    <location>
        <begin position="273"/>
        <end position="292"/>
    </location>
</feature>
<dbReference type="PANTHER" id="PTHR33406">
    <property type="entry name" value="MEMBRANE PROTEIN MJ1562-RELATED"/>
    <property type="match status" value="1"/>
</dbReference>
<accession>A0A7V7PQJ3</accession>
<evidence type="ECO:0000256" key="2">
    <source>
        <dbReference type="ARBA" id="ARBA00022475"/>
    </source>
</evidence>
<evidence type="ECO:0000313" key="8">
    <source>
        <dbReference type="EMBL" id="KAB0680635.1"/>
    </source>
</evidence>
<evidence type="ECO:0000256" key="4">
    <source>
        <dbReference type="ARBA" id="ARBA00022989"/>
    </source>
</evidence>
<name>A0A7V7PQJ3_9HYPH</name>
<dbReference type="Pfam" id="PF03176">
    <property type="entry name" value="MMPL"/>
    <property type="match status" value="2"/>
</dbReference>
<feature type="transmembrane region" description="Helical" evidence="6">
    <location>
        <begin position="741"/>
        <end position="761"/>
    </location>
</feature>
<dbReference type="NCBIfam" id="TIGR03480">
    <property type="entry name" value="HpnN"/>
    <property type="match status" value="1"/>
</dbReference>
<dbReference type="PROSITE" id="PS50156">
    <property type="entry name" value="SSD"/>
    <property type="match status" value="1"/>
</dbReference>
<dbReference type="SUPFAM" id="SSF82866">
    <property type="entry name" value="Multidrug efflux transporter AcrB transmembrane domain"/>
    <property type="match status" value="2"/>
</dbReference>
<evidence type="ECO:0000256" key="3">
    <source>
        <dbReference type="ARBA" id="ARBA00022692"/>
    </source>
</evidence>
<feature type="transmembrane region" description="Helical" evidence="6">
    <location>
        <begin position="714"/>
        <end position="734"/>
    </location>
</feature>
<dbReference type="RefSeq" id="WP_150968787.1">
    <property type="nucleotide sequence ID" value="NZ_VZDO01000004.1"/>
</dbReference>
<feature type="transmembrane region" description="Helical" evidence="6">
    <location>
        <begin position="451"/>
        <end position="473"/>
    </location>
</feature>
<evidence type="ECO:0000259" key="7">
    <source>
        <dbReference type="PROSITE" id="PS50156"/>
    </source>
</evidence>
<feature type="transmembrane region" description="Helical" evidence="6">
    <location>
        <begin position="370"/>
        <end position="389"/>
    </location>
</feature>
<proteinExistence type="predicted"/>
<dbReference type="AlphaFoldDB" id="A0A7V7PQJ3"/>
<dbReference type="InterPro" id="IPR000731">
    <property type="entry name" value="SSD"/>
</dbReference>
<evidence type="ECO:0000256" key="5">
    <source>
        <dbReference type="ARBA" id="ARBA00023136"/>
    </source>
</evidence>
<feature type="transmembrane region" description="Helical" evidence="6">
    <location>
        <begin position="767"/>
        <end position="791"/>
    </location>
</feature>
<keyword evidence="2" id="KW-1003">Cell membrane</keyword>
<dbReference type="InterPro" id="IPR050545">
    <property type="entry name" value="Mycobact_MmpL"/>
</dbReference>
<sequence length="876" mass="92093">MIEAVVARCIRHPWLVIAVSAVLTALAVWWTVAHFAINTDTARLISPDVPYRKNEIAFAKAFPQTEGLIVAVIDARSPEGADRAAEALASGLRSRPETFRNVRRPDATPFLQRNGLLLLPTAEVARTSETLQRQAPLLVGLVRDPTLRGLSNLILQTLQSSADDPAAAASAAAQFAALTSALQSGLQGYVDPLSWRELLATGGPPADSGGHRAIVLMNPVLDFNSLEPGKKAIQLLHDVADAQGVTGTSGVTLRLTGPVPLSDQEFATVAENAGLNMSLTLVAVAAILFMALRSARLILSVLATLLAGLACTAGIGLALVGELNLISIAFAVLFIGLGVDFGIQVTVRYRAERFAAGDVGTALVRAARGVRMSLTLAALSLLAGFFSFIPTEFSGVSELGLIAGIGMIVAYLASLTLLPALIAVMGSRPERKPVETRGLAAVDHWIGRHRLLVIASTAILVVAGIPFLLGLPFDSNPMNLRSPKVESVSTFIDLSKDPRTAPNTLDVLVPDEAAIQPMTDRLNALPEVARTIDIDTFVPEDQEQKLALIAKAREAVAPVVAAFNSPVPGPADPETIEALRRTEAALKRAEGAIPDEAGKEPLHRLAKTFHDLAETSADLRQAAGSAAFGDLPQLVATLQATLSPERVTRASLPPDLVADWIAPDGRARIEVSPKGDSNSNAVIRRFADAVRTVAPDATGAPVGINEGGRTIVRAFAEAGLYALIAITVILWIALRRLKDVVLALGPLVLAGVLTLEAAALVGLPLNFANIIALPLMFGVGVAFHIYYLIAWRAGITDVLASSLTRAIFFSALTTGVAFGSLYASSHPGTSSMGELLAISLVFTLLAAFIVVPAFLGPPPPVDDSAAKKLAFEKVNP</sequence>
<evidence type="ECO:0000256" key="6">
    <source>
        <dbReference type="SAM" id="Phobius"/>
    </source>
</evidence>
<evidence type="ECO:0000256" key="1">
    <source>
        <dbReference type="ARBA" id="ARBA00004651"/>
    </source>
</evidence>
<dbReference type="Proteomes" id="UP000432089">
    <property type="component" value="Unassembled WGS sequence"/>
</dbReference>
<dbReference type="GO" id="GO:0005886">
    <property type="term" value="C:plasma membrane"/>
    <property type="evidence" value="ECO:0007669"/>
    <property type="project" value="UniProtKB-SubCell"/>
</dbReference>
<dbReference type="PANTHER" id="PTHR33406:SF13">
    <property type="entry name" value="MEMBRANE PROTEIN YDFJ"/>
    <property type="match status" value="1"/>
</dbReference>
<evidence type="ECO:0000313" key="9">
    <source>
        <dbReference type="Proteomes" id="UP000432089"/>
    </source>
</evidence>
<reference evidence="8 9" key="1">
    <citation type="submission" date="2019-09" db="EMBL/GenBank/DDBJ databases">
        <title>YIM 132180 draft genome.</title>
        <authorList>
            <person name="Zhang K."/>
        </authorList>
    </citation>
    <scope>NUCLEOTIDE SEQUENCE [LARGE SCALE GENOMIC DNA]</scope>
    <source>
        <strain evidence="8 9">YIM 132180</strain>
    </source>
</reference>
<dbReference type="InterPro" id="IPR017841">
    <property type="entry name" value="Hopanoid_biosynth_HpnN"/>
</dbReference>
<organism evidence="8 9">
    <name type="scientific">Plantimonas leprariae</name>
    <dbReference type="NCBI Taxonomy" id="2615207"/>
    <lineage>
        <taxon>Bacteria</taxon>
        <taxon>Pseudomonadati</taxon>
        <taxon>Pseudomonadota</taxon>
        <taxon>Alphaproteobacteria</taxon>
        <taxon>Hyphomicrobiales</taxon>
        <taxon>Aurantimonadaceae</taxon>
        <taxon>Plantimonas</taxon>
    </lineage>
</organism>
<comment type="caution">
    <text evidence="8">The sequence shown here is derived from an EMBL/GenBank/DDBJ whole genome shotgun (WGS) entry which is preliminary data.</text>
</comment>
<keyword evidence="5 6" id="KW-0472">Membrane</keyword>
<feature type="transmembrane region" description="Helical" evidence="6">
    <location>
        <begin position="326"/>
        <end position="349"/>
    </location>
</feature>
<feature type="transmembrane region" description="Helical" evidence="6">
    <location>
        <begin position="835"/>
        <end position="855"/>
    </location>
</feature>
<keyword evidence="4 6" id="KW-1133">Transmembrane helix</keyword>
<feature type="transmembrane region" description="Helical" evidence="6">
    <location>
        <begin position="401"/>
        <end position="424"/>
    </location>
</feature>
<feature type="transmembrane region" description="Helical" evidence="6">
    <location>
        <begin position="12"/>
        <end position="32"/>
    </location>
</feature>
<protein>
    <submittedName>
        <fullName evidence="8">MMPL family transporter</fullName>
    </submittedName>
</protein>
<feature type="transmembrane region" description="Helical" evidence="6">
    <location>
        <begin position="299"/>
        <end position="320"/>
    </location>
</feature>
<comment type="subcellular location">
    <subcellularLocation>
        <location evidence="1">Cell membrane</location>
        <topology evidence="1">Multi-pass membrane protein</topology>
    </subcellularLocation>
</comment>
<keyword evidence="9" id="KW-1185">Reference proteome</keyword>
<feature type="domain" description="SSD" evidence="7">
    <location>
        <begin position="298"/>
        <end position="424"/>
    </location>
</feature>
<dbReference type="InterPro" id="IPR004869">
    <property type="entry name" value="MMPL_dom"/>
</dbReference>
<dbReference type="Gene3D" id="1.20.1640.10">
    <property type="entry name" value="Multidrug efflux transporter AcrB transmembrane domain"/>
    <property type="match status" value="2"/>
</dbReference>
<keyword evidence="3 6" id="KW-0812">Transmembrane</keyword>
<feature type="transmembrane region" description="Helical" evidence="6">
    <location>
        <begin position="803"/>
        <end position="823"/>
    </location>
</feature>
<gene>
    <name evidence="8" type="ORF">F6X38_06400</name>
</gene>